<gene>
    <name evidence="2" type="ORF">CSUNSWCD_2310</name>
</gene>
<sequence length="56" mass="6593">MTEIILLNNFSSEFYTDGVKFTNLTPFLVAIKFLVAKLHLESIIFIFNALYLKFRF</sequence>
<feature type="transmembrane region" description="Helical" evidence="1">
    <location>
        <begin position="27"/>
        <end position="52"/>
    </location>
</feature>
<organism evidence="2 3">
    <name type="scientific">Campylobacter showae CSUNSWCD</name>
    <dbReference type="NCBI Taxonomy" id="1244083"/>
    <lineage>
        <taxon>Bacteria</taxon>
        <taxon>Pseudomonadati</taxon>
        <taxon>Campylobacterota</taxon>
        <taxon>Epsilonproteobacteria</taxon>
        <taxon>Campylobacterales</taxon>
        <taxon>Campylobacteraceae</taxon>
        <taxon>Campylobacter</taxon>
    </lineage>
</organism>
<keyword evidence="1" id="KW-1133">Transmembrane helix</keyword>
<dbReference type="STRING" id="1244083.CSUNSWCD_2310"/>
<keyword evidence="1" id="KW-0812">Transmembrane</keyword>
<protein>
    <submittedName>
        <fullName evidence="2">Uncharacterized protein</fullName>
    </submittedName>
</protein>
<keyword evidence="1" id="KW-0472">Membrane</keyword>
<proteinExistence type="predicted"/>
<accession>M5IFK6</accession>
<evidence type="ECO:0000313" key="2">
    <source>
        <dbReference type="EMBL" id="EKU11187.1"/>
    </source>
</evidence>
<evidence type="ECO:0000313" key="3">
    <source>
        <dbReference type="Proteomes" id="UP000011939"/>
    </source>
</evidence>
<comment type="caution">
    <text evidence="2">The sequence shown here is derived from an EMBL/GenBank/DDBJ whole genome shotgun (WGS) entry which is preliminary data.</text>
</comment>
<dbReference type="PATRIC" id="fig|1244083.3.peg.1555"/>
<name>M5IFK6_9BACT</name>
<reference evidence="2 3" key="1">
    <citation type="journal article" date="2013" name="Genome Announc.">
        <title>Genome Sequence of Campylobacter showae UNSWCD, Isolated from a Patient with Crohn's Disease.</title>
        <authorList>
            <person name="Tay A.P."/>
            <person name="Kaakoush N.O."/>
            <person name="Deshpande N.P."/>
            <person name="Chen Z."/>
            <person name="Mitchell H."/>
            <person name="Wilkins M.R."/>
        </authorList>
    </citation>
    <scope>NUCLEOTIDE SEQUENCE [LARGE SCALE GENOMIC DNA]</scope>
    <source>
        <strain evidence="2 3">CSUNSWCD</strain>
    </source>
</reference>
<dbReference type="AlphaFoldDB" id="M5IFK6"/>
<dbReference type="Proteomes" id="UP000011939">
    <property type="component" value="Unassembled WGS sequence"/>
</dbReference>
<evidence type="ECO:0000256" key="1">
    <source>
        <dbReference type="SAM" id="Phobius"/>
    </source>
</evidence>
<dbReference type="EMBL" id="AMZQ01000008">
    <property type="protein sequence ID" value="EKU11187.1"/>
    <property type="molecule type" value="Genomic_DNA"/>
</dbReference>